<evidence type="ECO:0000256" key="2">
    <source>
        <dbReference type="ARBA" id="ARBA00023125"/>
    </source>
</evidence>
<gene>
    <name evidence="5" type="ORF">DM82_5629</name>
</gene>
<dbReference type="PRINTS" id="PR00038">
    <property type="entry name" value="HTHLUXR"/>
</dbReference>
<dbReference type="Pfam" id="PF03472">
    <property type="entry name" value="Autoind_bind"/>
    <property type="match status" value="1"/>
</dbReference>
<dbReference type="SMART" id="SM00421">
    <property type="entry name" value="HTH_LUXR"/>
    <property type="match status" value="1"/>
</dbReference>
<dbReference type="RefSeq" id="WP_010109391.1">
    <property type="nucleotide sequence ID" value="NZ_CP008727.1"/>
</dbReference>
<accession>A0AAI8BAT4</accession>
<evidence type="ECO:0000256" key="3">
    <source>
        <dbReference type="ARBA" id="ARBA00023163"/>
    </source>
</evidence>
<dbReference type="InterPro" id="IPR005143">
    <property type="entry name" value="TF_LuxR_autoind-bd_dom"/>
</dbReference>
<dbReference type="GO" id="GO:0003677">
    <property type="term" value="F:DNA binding"/>
    <property type="evidence" value="ECO:0007669"/>
    <property type="project" value="UniProtKB-KW"/>
</dbReference>
<dbReference type="GO" id="GO:0006355">
    <property type="term" value="P:regulation of DNA-templated transcription"/>
    <property type="evidence" value="ECO:0007669"/>
    <property type="project" value="InterPro"/>
</dbReference>
<proteinExistence type="predicted"/>
<dbReference type="PROSITE" id="PS00622">
    <property type="entry name" value="HTH_LUXR_1"/>
    <property type="match status" value="1"/>
</dbReference>
<keyword evidence="1" id="KW-0805">Transcription regulation</keyword>
<dbReference type="Gene3D" id="1.10.10.10">
    <property type="entry name" value="Winged helix-like DNA-binding domain superfamily/Winged helix DNA-binding domain"/>
    <property type="match status" value="1"/>
</dbReference>
<feature type="domain" description="HTH luxR-type" evidence="4">
    <location>
        <begin position="168"/>
        <end position="233"/>
    </location>
</feature>
<dbReference type="InterPro" id="IPR036693">
    <property type="entry name" value="TF_LuxR_autoind-bd_dom_sf"/>
</dbReference>
<dbReference type="CDD" id="cd06170">
    <property type="entry name" value="LuxR_C_like"/>
    <property type="match status" value="1"/>
</dbReference>
<dbReference type="KEGG" id="bok:DM82_5629"/>
<dbReference type="Gene3D" id="3.30.450.80">
    <property type="entry name" value="Transcription factor LuxR-like, autoinducer-binding domain"/>
    <property type="match status" value="1"/>
</dbReference>
<sequence>MDLKLTDLLLSITQKSTSSEIFSSLEKYTRELGFDNFSYGFCHPIPFTKPRIVILSNYPERWRGRYSELGYVNIDPTVLHGRNSQSPFTWSELPTSDVRSFWDEANAHGLVVGWAKSILDSDGGLGMLTLARSNEELCGKELAAKNLRMCLLADLTHMVLSDAYRKEMTASADKLSAREVEILRWHADGKTADEIGRILSISIDTVKFHTKNAVVKLGASNKTAAVARAAIMGLLG</sequence>
<keyword evidence="2" id="KW-0238">DNA-binding</keyword>
<dbReference type="PANTHER" id="PTHR44688">
    <property type="entry name" value="DNA-BINDING TRANSCRIPTIONAL ACTIVATOR DEVR_DOSR"/>
    <property type="match status" value="1"/>
</dbReference>
<evidence type="ECO:0000313" key="6">
    <source>
        <dbReference type="Proteomes" id="UP000029424"/>
    </source>
</evidence>
<dbReference type="InterPro" id="IPR036388">
    <property type="entry name" value="WH-like_DNA-bd_sf"/>
</dbReference>
<dbReference type="Pfam" id="PF00196">
    <property type="entry name" value="GerE"/>
    <property type="match status" value="1"/>
</dbReference>
<keyword evidence="6" id="KW-1185">Reference proteome</keyword>
<dbReference type="EMBL" id="CP008727">
    <property type="protein sequence ID" value="AIO68604.1"/>
    <property type="molecule type" value="Genomic_DNA"/>
</dbReference>
<dbReference type="PANTHER" id="PTHR44688:SF16">
    <property type="entry name" value="DNA-BINDING TRANSCRIPTIONAL ACTIVATOR DEVR_DOSR"/>
    <property type="match status" value="1"/>
</dbReference>
<dbReference type="PROSITE" id="PS50043">
    <property type="entry name" value="HTH_LUXR_2"/>
    <property type="match status" value="1"/>
</dbReference>
<organism evidence="5 6">
    <name type="scientific">Burkholderia oklahomensis</name>
    <dbReference type="NCBI Taxonomy" id="342113"/>
    <lineage>
        <taxon>Bacteria</taxon>
        <taxon>Pseudomonadati</taxon>
        <taxon>Pseudomonadota</taxon>
        <taxon>Betaproteobacteria</taxon>
        <taxon>Burkholderiales</taxon>
        <taxon>Burkholderiaceae</taxon>
        <taxon>Burkholderia</taxon>
        <taxon>pseudomallei group</taxon>
    </lineage>
</organism>
<evidence type="ECO:0000259" key="4">
    <source>
        <dbReference type="PROSITE" id="PS50043"/>
    </source>
</evidence>
<dbReference type="Proteomes" id="UP000029424">
    <property type="component" value="Chromosome 2"/>
</dbReference>
<dbReference type="SUPFAM" id="SSF75516">
    <property type="entry name" value="Pheromone-binding domain of LuxR-like quorum-sensing transcription factors"/>
    <property type="match status" value="1"/>
</dbReference>
<dbReference type="AlphaFoldDB" id="A0AAI8BAT4"/>
<dbReference type="InterPro" id="IPR000792">
    <property type="entry name" value="Tscrpt_reg_LuxR_C"/>
</dbReference>
<reference evidence="5 6" key="1">
    <citation type="submission" date="2014-06" db="EMBL/GenBank/DDBJ databases">
        <authorList>
            <person name="Bishop-Lilly K.A."/>
            <person name="Broomall S.M."/>
            <person name="Chain P.S."/>
            <person name="Chertkov O."/>
            <person name="Coyne S.R."/>
            <person name="Daligault H.E."/>
            <person name="Davenport K.W."/>
            <person name="Erkkila T."/>
            <person name="Frey K.G."/>
            <person name="Gibbons H.S."/>
            <person name="Gu W."/>
            <person name="Jaissle J."/>
            <person name="Johnson S.L."/>
            <person name="Koroleva G.I."/>
            <person name="Ladner J.T."/>
            <person name="Lo C.-C."/>
            <person name="Minogue T.D."/>
            <person name="Munk C."/>
            <person name="Palacios G.F."/>
            <person name="Redden C.L."/>
            <person name="Rosenzweig C.N."/>
            <person name="Scholz M.B."/>
            <person name="Teshima H."/>
            <person name="Xu Y."/>
        </authorList>
    </citation>
    <scope>NUCLEOTIDE SEQUENCE [LARGE SCALE GENOMIC DNA]</scope>
    <source>
        <strain evidence="5 6">EO147</strain>
    </source>
</reference>
<name>A0AAI8BAT4_9BURK</name>
<evidence type="ECO:0000256" key="1">
    <source>
        <dbReference type="ARBA" id="ARBA00023015"/>
    </source>
</evidence>
<protein>
    <submittedName>
        <fullName evidence="5">Bacterial regulatory s, luxR family protein</fullName>
    </submittedName>
</protein>
<keyword evidence="3" id="KW-0804">Transcription</keyword>
<dbReference type="InterPro" id="IPR016032">
    <property type="entry name" value="Sig_transdc_resp-reg_C-effctor"/>
</dbReference>
<dbReference type="SUPFAM" id="SSF46894">
    <property type="entry name" value="C-terminal effector domain of the bipartite response regulators"/>
    <property type="match status" value="1"/>
</dbReference>
<evidence type="ECO:0000313" key="5">
    <source>
        <dbReference type="EMBL" id="AIO68604.1"/>
    </source>
</evidence>